<feature type="region of interest" description="Disordered" evidence="1">
    <location>
        <begin position="1"/>
        <end position="31"/>
    </location>
</feature>
<evidence type="ECO:0000256" key="1">
    <source>
        <dbReference type="SAM" id="MobiDB-lite"/>
    </source>
</evidence>
<feature type="compositionally biased region" description="Polar residues" evidence="1">
    <location>
        <begin position="1"/>
        <end position="14"/>
    </location>
</feature>
<name>A0A6J5QD69_9CAUD</name>
<gene>
    <name evidence="2" type="ORF">UFOVP1033_134</name>
    <name evidence="3" type="ORF">UFOVP1631_134</name>
</gene>
<evidence type="ECO:0000313" key="3">
    <source>
        <dbReference type="EMBL" id="CAB4221014.1"/>
    </source>
</evidence>
<feature type="region of interest" description="Disordered" evidence="1">
    <location>
        <begin position="37"/>
        <end position="56"/>
    </location>
</feature>
<sequence length="56" mass="5871">MNQNLSQSQFTPPSVSADGAMPRSSKFDEPQIAKISSADNKFAPGAGTPLAKPGFF</sequence>
<proteinExistence type="predicted"/>
<accession>A0A6J5QD69</accession>
<evidence type="ECO:0000313" key="2">
    <source>
        <dbReference type="EMBL" id="CAB4179471.1"/>
    </source>
</evidence>
<dbReference type="EMBL" id="LR797501">
    <property type="protein sequence ID" value="CAB4221014.1"/>
    <property type="molecule type" value="Genomic_DNA"/>
</dbReference>
<protein>
    <submittedName>
        <fullName evidence="2">Uncharacterized protein</fullName>
    </submittedName>
</protein>
<dbReference type="EMBL" id="LR796981">
    <property type="protein sequence ID" value="CAB4179471.1"/>
    <property type="molecule type" value="Genomic_DNA"/>
</dbReference>
<reference evidence="2" key="1">
    <citation type="submission" date="2020-05" db="EMBL/GenBank/DDBJ databases">
        <authorList>
            <person name="Chiriac C."/>
            <person name="Salcher M."/>
            <person name="Ghai R."/>
            <person name="Kavagutti S V."/>
        </authorList>
    </citation>
    <scope>NUCLEOTIDE SEQUENCE</scope>
</reference>
<organism evidence="2">
    <name type="scientific">uncultured Caudovirales phage</name>
    <dbReference type="NCBI Taxonomy" id="2100421"/>
    <lineage>
        <taxon>Viruses</taxon>
        <taxon>Duplodnaviria</taxon>
        <taxon>Heunggongvirae</taxon>
        <taxon>Uroviricota</taxon>
        <taxon>Caudoviricetes</taxon>
        <taxon>Peduoviridae</taxon>
        <taxon>Maltschvirus</taxon>
        <taxon>Maltschvirus maltsch</taxon>
    </lineage>
</organism>